<keyword evidence="1" id="KW-0732">Signal</keyword>
<feature type="signal peptide" evidence="1">
    <location>
        <begin position="1"/>
        <end position="22"/>
    </location>
</feature>
<sequence length="92" mass="9549" precursor="true">MKRSAIAGLFITAALLASPVFAADKDLCAANIQAIEDALTTAPSTSETAVDNVKTALEKAKKAQAAGDDKKCIDETSSTLQKIQTRNPANKG</sequence>
<proteinExistence type="predicted"/>
<evidence type="ECO:0008006" key="4">
    <source>
        <dbReference type="Google" id="ProtNLM"/>
    </source>
</evidence>
<evidence type="ECO:0000313" key="3">
    <source>
        <dbReference type="Proteomes" id="UP000379480"/>
    </source>
</evidence>
<protein>
    <recommendedName>
        <fullName evidence="4">Secreted protein</fullName>
    </recommendedName>
</protein>
<accession>A0A5E7CVG8</accession>
<name>A0A5E7CVG8_PSEFL</name>
<dbReference type="EMBL" id="CABVHY010000015">
    <property type="protein sequence ID" value="VVO09220.1"/>
    <property type="molecule type" value="Genomic_DNA"/>
</dbReference>
<feature type="chain" id="PRO_5022701746" description="Secreted protein" evidence="1">
    <location>
        <begin position="23"/>
        <end position="92"/>
    </location>
</feature>
<evidence type="ECO:0000256" key="1">
    <source>
        <dbReference type="SAM" id="SignalP"/>
    </source>
</evidence>
<dbReference type="Proteomes" id="UP000379480">
    <property type="component" value="Unassembled WGS sequence"/>
</dbReference>
<organism evidence="2 3">
    <name type="scientific">Pseudomonas fluorescens</name>
    <dbReference type="NCBI Taxonomy" id="294"/>
    <lineage>
        <taxon>Bacteria</taxon>
        <taxon>Pseudomonadati</taxon>
        <taxon>Pseudomonadota</taxon>
        <taxon>Gammaproteobacteria</taxon>
        <taxon>Pseudomonadales</taxon>
        <taxon>Pseudomonadaceae</taxon>
        <taxon>Pseudomonas</taxon>
    </lineage>
</organism>
<reference evidence="2 3" key="1">
    <citation type="submission" date="2019-09" db="EMBL/GenBank/DDBJ databases">
        <authorList>
            <person name="Chandra G."/>
            <person name="Truman W A."/>
        </authorList>
    </citation>
    <scope>NUCLEOTIDE SEQUENCE [LARGE SCALE GENOMIC DNA]</scope>
    <source>
        <strain evidence="2">PS723</strain>
    </source>
</reference>
<dbReference type="RefSeq" id="WP_150804665.1">
    <property type="nucleotide sequence ID" value="NZ_CABVHY010000015.1"/>
</dbReference>
<dbReference type="OrthoDB" id="7026422at2"/>
<dbReference type="AlphaFoldDB" id="A0A5E7CVG8"/>
<gene>
    <name evidence="2" type="ORF">PS723_03279</name>
</gene>
<evidence type="ECO:0000313" key="2">
    <source>
        <dbReference type="EMBL" id="VVO09220.1"/>
    </source>
</evidence>